<dbReference type="STRING" id="311410.LA5095_00388"/>
<dbReference type="EMBL" id="CXWC01000011">
    <property type="protein sequence ID" value="CTQ73100.1"/>
    <property type="molecule type" value="Genomic_DNA"/>
</dbReference>
<comment type="similarity">
    <text evidence="1">Belongs to the class-I pyridoxal-phosphate-dependent aminotransferase family.</text>
</comment>
<dbReference type="RefSeq" id="WP_055111450.1">
    <property type="nucleotide sequence ID" value="NZ_CXWA01000006.1"/>
</dbReference>
<keyword evidence="3" id="KW-0670">Pyruvate</keyword>
<keyword evidence="4" id="KW-1185">Reference proteome</keyword>
<dbReference type="InterPro" id="IPR004839">
    <property type="entry name" value="Aminotransferase_I/II_large"/>
</dbReference>
<comment type="cofactor">
    <cofactor evidence="1">
        <name>pyridoxal 5'-phosphate</name>
        <dbReference type="ChEBI" id="CHEBI:597326"/>
    </cofactor>
</comment>
<dbReference type="InterPro" id="IPR015424">
    <property type="entry name" value="PyrdxlP-dep_Trfase"/>
</dbReference>
<feature type="domain" description="Aminotransferase class I/classII large" evidence="2">
    <location>
        <begin position="50"/>
        <end position="364"/>
    </location>
</feature>
<accession>A0A0M6ZF91</accession>
<evidence type="ECO:0000313" key="3">
    <source>
        <dbReference type="EMBL" id="CTQ73100.1"/>
    </source>
</evidence>
<dbReference type="Pfam" id="PF00155">
    <property type="entry name" value="Aminotran_1_2"/>
    <property type="match status" value="1"/>
</dbReference>
<dbReference type="EC" id="2.6.1.-" evidence="1"/>
<dbReference type="OrthoDB" id="9803354at2"/>
<dbReference type="InterPro" id="IPR004838">
    <property type="entry name" value="NHTrfase_class1_PyrdxlP-BS"/>
</dbReference>
<dbReference type="PROSITE" id="PS00105">
    <property type="entry name" value="AA_TRANSFER_CLASS_1"/>
    <property type="match status" value="1"/>
</dbReference>
<dbReference type="Proteomes" id="UP000049983">
    <property type="component" value="Unassembled WGS sequence"/>
</dbReference>
<keyword evidence="1 3" id="KW-0032">Aminotransferase</keyword>
<sequence>MFHPFDVEQFLSELEHGVKYNYSESGVHPMTLRELVDLVGLEPDVLWNTMLDYPQVNGSTFLREKISAMYPGTNADNVLVTVGATEANTLIANTLLQPGDSMVAFRPIYEQLTGDARNRGVDVRYVDMEADNGWAIDPEAVMAAVGPTTKLIHVINPNNPTGRVLSNREREGIIAAAASVGAWIVADEVYIGTERDTDEATPSFWGAYDKVMVLNSTSKAYGLPGLRLGWLVGPADAITACWRRHEYASVATSTVSMKLAEAALAEPARTALVERARRLIRTGFETLTEALAVHHNIFTVAPPHASAMSFVRFNLPIDSETLAMRLVREQDVLVIPGSRFHVENHFRFSSALPEAHLKEGLRRLNLVVEDVLKSA</sequence>
<organism evidence="3 4">
    <name type="scientific">Roseibium album</name>
    <dbReference type="NCBI Taxonomy" id="311410"/>
    <lineage>
        <taxon>Bacteria</taxon>
        <taxon>Pseudomonadati</taxon>
        <taxon>Pseudomonadota</taxon>
        <taxon>Alphaproteobacteria</taxon>
        <taxon>Hyphomicrobiales</taxon>
        <taxon>Stappiaceae</taxon>
        <taxon>Roseibium</taxon>
    </lineage>
</organism>
<reference evidence="4" key="1">
    <citation type="submission" date="2015-07" db="EMBL/GenBank/DDBJ databases">
        <authorList>
            <person name="Rodrigo-Torres Lidia"/>
            <person name="Arahal R.David."/>
        </authorList>
    </citation>
    <scope>NUCLEOTIDE SEQUENCE [LARGE SCALE GENOMIC DNA]</scope>
    <source>
        <strain evidence="4">CECT 5096</strain>
    </source>
</reference>
<dbReference type="PANTHER" id="PTHR43510">
    <property type="entry name" value="AMINOTRANSFERASE FUNCTION, HYPOTHETICAL (EUROFUNG)"/>
    <property type="match status" value="1"/>
</dbReference>
<dbReference type="CDD" id="cd00609">
    <property type="entry name" value="AAT_like"/>
    <property type="match status" value="1"/>
</dbReference>
<dbReference type="GO" id="GO:0008483">
    <property type="term" value="F:transaminase activity"/>
    <property type="evidence" value="ECO:0007669"/>
    <property type="project" value="UniProtKB-KW"/>
</dbReference>
<dbReference type="GeneID" id="97670868"/>
<keyword evidence="1 3" id="KW-0808">Transferase</keyword>
<gene>
    <name evidence="3" type="primary">aruH_1</name>
    <name evidence="3" type="ORF">LA5096_03528</name>
</gene>
<evidence type="ECO:0000259" key="2">
    <source>
        <dbReference type="Pfam" id="PF00155"/>
    </source>
</evidence>
<dbReference type="InterPro" id="IPR015422">
    <property type="entry name" value="PyrdxlP-dep_Trfase_small"/>
</dbReference>
<dbReference type="SUPFAM" id="SSF53383">
    <property type="entry name" value="PLP-dependent transferases"/>
    <property type="match status" value="1"/>
</dbReference>
<evidence type="ECO:0000256" key="1">
    <source>
        <dbReference type="RuleBase" id="RU000481"/>
    </source>
</evidence>
<dbReference type="Gene3D" id="3.90.1150.10">
    <property type="entry name" value="Aspartate Aminotransferase, domain 1"/>
    <property type="match status" value="1"/>
</dbReference>
<dbReference type="InterPro" id="IPR015421">
    <property type="entry name" value="PyrdxlP-dep_Trfase_major"/>
</dbReference>
<proteinExistence type="inferred from homology"/>
<dbReference type="Gene3D" id="3.40.640.10">
    <property type="entry name" value="Type I PLP-dependent aspartate aminotransferase-like (Major domain)"/>
    <property type="match status" value="1"/>
</dbReference>
<evidence type="ECO:0000313" key="4">
    <source>
        <dbReference type="Proteomes" id="UP000049983"/>
    </source>
</evidence>
<protein>
    <recommendedName>
        <fullName evidence="1">Aminotransferase</fullName>
        <ecNumber evidence="1">2.6.1.-</ecNumber>
    </recommendedName>
</protein>
<dbReference type="GO" id="GO:0030170">
    <property type="term" value="F:pyridoxal phosphate binding"/>
    <property type="evidence" value="ECO:0007669"/>
    <property type="project" value="InterPro"/>
</dbReference>
<dbReference type="PANTHER" id="PTHR43510:SF1">
    <property type="entry name" value="AMINOTRANSFERASE FUNCTION, HYPOTHETICAL (EUROFUNG)"/>
    <property type="match status" value="1"/>
</dbReference>
<name>A0A0M6ZF91_9HYPH</name>
<dbReference type="AlphaFoldDB" id="A0A0M6ZF91"/>